<dbReference type="AlphaFoldDB" id="A0AAD4BCC2"/>
<proteinExistence type="predicted"/>
<dbReference type="Gene3D" id="3.30.1370.110">
    <property type="match status" value="1"/>
</dbReference>
<dbReference type="PANTHER" id="PTHR47417">
    <property type="entry name" value="SMR DOMAIN-CONTAINING PROTEIN YPL199C"/>
    <property type="match status" value="1"/>
</dbReference>
<dbReference type="Pfam" id="PF01713">
    <property type="entry name" value="Smr"/>
    <property type="match status" value="1"/>
</dbReference>
<accession>A0AAD4BCC2</accession>
<keyword evidence="4" id="KW-1185">Reference proteome</keyword>
<dbReference type="InterPro" id="IPR053020">
    <property type="entry name" value="Smr_domain_protein"/>
</dbReference>
<comment type="caution">
    <text evidence="2">The sequence shown here is derived from an EMBL/GenBank/DDBJ whole genome shotgun (WGS) entry which is preliminary data.</text>
</comment>
<dbReference type="PANTHER" id="PTHR47417:SF1">
    <property type="entry name" value="SMR DOMAIN-CONTAINING PROTEIN YPL199C"/>
    <property type="match status" value="1"/>
</dbReference>
<dbReference type="PROSITE" id="PS50828">
    <property type="entry name" value="SMR"/>
    <property type="match status" value="1"/>
</dbReference>
<dbReference type="SMART" id="SM01162">
    <property type="entry name" value="DUF1771"/>
    <property type="match status" value="1"/>
</dbReference>
<dbReference type="Pfam" id="PF08590">
    <property type="entry name" value="DUF1771"/>
    <property type="match status" value="1"/>
</dbReference>
<dbReference type="InterPro" id="IPR013899">
    <property type="entry name" value="DUF1771"/>
</dbReference>
<evidence type="ECO:0000259" key="1">
    <source>
        <dbReference type="PROSITE" id="PS50828"/>
    </source>
</evidence>
<evidence type="ECO:0000313" key="2">
    <source>
        <dbReference type="EMBL" id="KAF8417806.1"/>
    </source>
</evidence>
<evidence type="ECO:0000313" key="4">
    <source>
        <dbReference type="Proteomes" id="UP001194468"/>
    </source>
</evidence>
<dbReference type="InterPro" id="IPR002625">
    <property type="entry name" value="Smr_dom"/>
</dbReference>
<dbReference type="Proteomes" id="UP001194468">
    <property type="component" value="Unassembled WGS sequence"/>
</dbReference>
<sequence>MALRAKANERGDLMAQCFQQSHEAYSQGDGARAKELSEQGKQHERTMVNLNAEASAWIFRQNNQDRKPGEVDLHGLYVKEAISYTEKSIQEAQQRGDAEIRLIVGRGLHSDGHVAKVKPAIEDLMRKRNMPTQVDPHNEGVLIAQLC</sequence>
<feature type="domain" description="Smr" evidence="1">
    <location>
        <begin position="71"/>
        <end position="147"/>
    </location>
</feature>
<dbReference type="EMBL" id="WHUW01000214">
    <property type="protein sequence ID" value="KAF8417806.1"/>
    <property type="molecule type" value="Genomic_DNA"/>
</dbReference>
<dbReference type="EMBL" id="WHUW01000006">
    <property type="protein sequence ID" value="KAF8444657.1"/>
    <property type="molecule type" value="Genomic_DNA"/>
</dbReference>
<dbReference type="InterPro" id="IPR036063">
    <property type="entry name" value="Smr_dom_sf"/>
</dbReference>
<dbReference type="SUPFAM" id="SSF160443">
    <property type="entry name" value="SMR domain-like"/>
    <property type="match status" value="1"/>
</dbReference>
<name>A0AAD4BCC2_BOLED</name>
<evidence type="ECO:0000313" key="3">
    <source>
        <dbReference type="EMBL" id="KAF8444657.1"/>
    </source>
</evidence>
<protein>
    <recommendedName>
        <fullName evidence="1">Smr domain-containing protein</fullName>
    </recommendedName>
</protein>
<gene>
    <name evidence="3" type="ORF">L210DRAFT_3530445</name>
    <name evidence="2" type="ORF">L210DRAFT_3580304</name>
</gene>
<organism evidence="2 4">
    <name type="scientific">Boletus edulis BED1</name>
    <dbReference type="NCBI Taxonomy" id="1328754"/>
    <lineage>
        <taxon>Eukaryota</taxon>
        <taxon>Fungi</taxon>
        <taxon>Dikarya</taxon>
        <taxon>Basidiomycota</taxon>
        <taxon>Agaricomycotina</taxon>
        <taxon>Agaricomycetes</taxon>
        <taxon>Agaricomycetidae</taxon>
        <taxon>Boletales</taxon>
        <taxon>Boletineae</taxon>
        <taxon>Boletaceae</taxon>
        <taxon>Boletoideae</taxon>
        <taxon>Boletus</taxon>
    </lineage>
</organism>
<reference evidence="2" key="2">
    <citation type="journal article" date="2020" name="Nat. Commun.">
        <title>Large-scale genome sequencing of mycorrhizal fungi provides insights into the early evolution of symbiotic traits.</title>
        <authorList>
            <person name="Miyauchi S."/>
            <person name="Kiss E."/>
            <person name="Kuo A."/>
            <person name="Drula E."/>
            <person name="Kohler A."/>
            <person name="Sanchez-Garcia M."/>
            <person name="Morin E."/>
            <person name="Andreopoulos B."/>
            <person name="Barry K.W."/>
            <person name="Bonito G."/>
            <person name="Buee M."/>
            <person name="Carver A."/>
            <person name="Chen C."/>
            <person name="Cichocki N."/>
            <person name="Clum A."/>
            <person name="Culley D."/>
            <person name="Crous P.W."/>
            <person name="Fauchery L."/>
            <person name="Girlanda M."/>
            <person name="Hayes R.D."/>
            <person name="Keri Z."/>
            <person name="LaButti K."/>
            <person name="Lipzen A."/>
            <person name="Lombard V."/>
            <person name="Magnuson J."/>
            <person name="Maillard F."/>
            <person name="Murat C."/>
            <person name="Nolan M."/>
            <person name="Ohm R.A."/>
            <person name="Pangilinan J."/>
            <person name="Pereira M.F."/>
            <person name="Perotto S."/>
            <person name="Peter M."/>
            <person name="Pfister S."/>
            <person name="Riley R."/>
            <person name="Sitrit Y."/>
            <person name="Stielow J.B."/>
            <person name="Szollosi G."/>
            <person name="Zifcakova L."/>
            <person name="Stursova M."/>
            <person name="Spatafora J.W."/>
            <person name="Tedersoo L."/>
            <person name="Vaario L.M."/>
            <person name="Yamada A."/>
            <person name="Yan M."/>
            <person name="Wang P."/>
            <person name="Xu J."/>
            <person name="Bruns T."/>
            <person name="Baldrian P."/>
            <person name="Vilgalys R."/>
            <person name="Dunand C."/>
            <person name="Henrissat B."/>
            <person name="Grigoriev I.V."/>
            <person name="Hibbett D."/>
            <person name="Nagy L.G."/>
            <person name="Martin F.M."/>
        </authorList>
    </citation>
    <scope>NUCLEOTIDE SEQUENCE</scope>
    <source>
        <strain evidence="2">BED1</strain>
    </source>
</reference>
<dbReference type="SMART" id="SM00463">
    <property type="entry name" value="SMR"/>
    <property type="match status" value="1"/>
</dbReference>
<reference evidence="2" key="1">
    <citation type="submission" date="2019-10" db="EMBL/GenBank/DDBJ databases">
        <authorList>
            <consortium name="DOE Joint Genome Institute"/>
            <person name="Kuo A."/>
            <person name="Miyauchi S."/>
            <person name="Kiss E."/>
            <person name="Drula E."/>
            <person name="Kohler A."/>
            <person name="Sanchez-Garcia M."/>
            <person name="Andreopoulos B."/>
            <person name="Barry K.W."/>
            <person name="Bonito G."/>
            <person name="Buee M."/>
            <person name="Carver A."/>
            <person name="Chen C."/>
            <person name="Cichocki N."/>
            <person name="Clum A."/>
            <person name="Culley D."/>
            <person name="Crous P.W."/>
            <person name="Fauchery L."/>
            <person name="Girlanda M."/>
            <person name="Hayes R."/>
            <person name="Keri Z."/>
            <person name="LaButti K."/>
            <person name="Lipzen A."/>
            <person name="Lombard V."/>
            <person name="Magnuson J."/>
            <person name="Maillard F."/>
            <person name="Morin E."/>
            <person name="Murat C."/>
            <person name="Nolan M."/>
            <person name="Ohm R."/>
            <person name="Pangilinan J."/>
            <person name="Pereira M."/>
            <person name="Perotto S."/>
            <person name="Peter M."/>
            <person name="Riley R."/>
            <person name="Sitrit Y."/>
            <person name="Stielow B."/>
            <person name="Szollosi G."/>
            <person name="Zifcakova L."/>
            <person name="Stursova M."/>
            <person name="Spatafora J.W."/>
            <person name="Tedersoo L."/>
            <person name="Vaario L.-M."/>
            <person name="Yamada A."/>
            <person name="Yan M."/>
            <person name="Wang P."/>
            <person name="Xu J."/>
            <person name="Bruns T."/>
            <person name="Baldrian P."/>
            <person name="Vilgalys R."/>
            <person name="Henrissat B."/>
            <person name="Grigoriev I.V."/>
            <person name="Hibbett D."/>
            <person name="Nagy L.G."/>
            <person name="Martin F.M."/>
        </authorList>
    </citation>
    <scope>NUCLEOTIDE SEQUENCE</scope>
    <source>
        <strain evidence="2">BED1</strain>
    </source>
</reference>